<organism evidence="1 2">
    <name type="scientific">Scleropages formosus</name>
    <name type="common">Asian bonytongue</name>
    <name type="synonym">Osteoglossum formosum</name>
    <dbReference type="NCBI Taxonomy" id="113540"/>
    <lineage>
        <taxon>Eukaryota</taxon>
        <taxon>Metazoa</taxon>
        <taxon>Chordata</taxon>
        <taxon>Craniata</taxon>
        <taxon>Vertebrata</taxon>
        <taxon>Euteleostomi</taxon>
        <taxon>Actinopterygii</taxon>
        <taxon>Neopterygii</taxon>
        <taxon>Teleostei</taxon>
        <taxon>Osteoglossocephala</taxon>
        <taxon>Osteoglossomorpha</taxon>
        <taxon>Osteoglossiformes</taxon>
        <taxon>Osteoglossidae</taxon>
        <taxon>Scleropages</taxon>
    </lineage>
</organism>
<evidence type="ECO:0000313" key="2">
    <source>
        <dbReference type="Proteomes" id="UP000694397"/>
    </source>
</evidence>
<dbReference type="PANTHER" id="PTHR14652:SF2">
    <property type="entry name" value="TYPE 2 DNA TOPOISOMERASE 6 SUBUNIT B-LIKE"/>
    <property type="match status" value="1"/>
</dbReference>
<dbReference type="PANTHER" id="PTHR14652">
    <property type="entry name" value="TYPE 2 DNA TOPOISOMERASE 6 SUBUNIT B-LIKE"/>
    <property type="match status" value="1"/>
</dbReference>
<gene>
    <name evidence="1" type="primary">zgc:195212</name>
</gene>
<dbReference type="OrthoDB" id="8810337at2759"/>
<dbReference type="Ensembl" id="ENSSFOT00015008606.2">
    <property type="protein sequence ID" value="ENSSFOP00015008486.2"/>
    <property type="gene ID" value="ENSSFOG00015005551.2"/>
</dbReference>
<protein>
    <submittedName>
        <fullName evidence="1">Uncharacterized protein</fullName>
    </submittedName>
</protein>
<dbReference type="AlphaFoldDB" id="A0A8C9RAF0"/>
<reference evidence="1" key="3">
    <citation type="submission" date="2025-09" db="UniProtKB">
        <authorList>
            <consortium name="Ensembl"/>
        </authorList>
    </citation>
    <scope>IDENTIFICATION</scope>
</reference>
<name>A0A8C9RAF0_SCLFO</name>
<reference evidence="1" key="2">
    <citation type="submission" date="2025-08" db="UniProtKB">
        <authorList>
            <consortium name="Ensembl"/>
        </authorList>
    </citation>
    <scope>IDENTIFICATION</scope>
</reference>
<proteinExistence type="predicted"/>
<sequence length="530" mass="58308">MDRHVLQAIRLVLIQIHRAEQRPKPMDGGLWVSVSSQTSPCSRTLSCTVGVAGLWGSVFSEELQDEVKQKLALFAFLSSPADKEELSTFTDNCGPLHFHLSFQVRAGGDTGKVNWSRTEQFLHRVSLVHAQVEIYFTVKINESIKQQVFRSWPDCRFTLIGCSLVTDNTSYLLCAPPVGPGPQCARLHPVQGSSTPLVPPPDVAEMCGVISLLPVGALSPCLDQHPNQPACVADIQISSIHHSASVCTLSSELVYTMDRTEQNDAVKQTLFLFLFLQHSDPFHSDLSDFTDSEEILVQNLDLILQHNSEIVKSAIYSILSSTLGVSLKRKQAQEKIQAALPVILTSLSTVVNSSSCLDFRNACLKKMKVLDTRELGDALQRSLLGVVEGRYVPSRKCNSSKQSMKNTSDTRDEVVSIRSKGKVKKNNQLEDICAAHSCPDKGRSAGKTVGKVGQKSCTGKRRRKGLASSLPAVHKLRRSGYQRTALCPPQPPLGQPAASEHMVQNILTASPPDQENNQEDDTWLSVFDWE</sequence>
<dbReference type="InterPro" id="IPR028040">
    <property type="entry name" value="TopoVIB-like"/>
</dbReference>
<keyword evidence="2" id="KW-1185">Reference proteome</keyword>
<dbReference type="Proteomes" id="UP000694397">
    <property type="component" value="Chromosome 13"/>
</dbReference>
<accession>A0A8C9RAF0</accession>
<evidence type="ECO:0000313" key="1">
    <source>
        <dbReference type="Ensembl" id="ENSSFOP00015008486.2"/>
    </source>
</evidence>
<reference evidence="1 2" key="1">
    <citation type="submission" date="2019-04" db="EMBL/GenBank/DDBJ databases">
        <authorList>
            <consortium name="Wellcome Sanger Institute Data Sharing"/>
        </authorList>
    </citation>
    <scope>NUCLEOTIDE SEQUENCE [LARGE SCALE GENOMIC DNA]</scope>
</reference>
<dbReference type="GO" id="GO:0042138">
    <property type="term" value="P:meiotic DNA double-strand break formation"/>
    <property type="evidence" value="ECO:0007669"/>
    <property type="project" value="InterPro"/>
</dbReference>
<dbReference type="Pfam" id="PF15091">
    <property type="entry name" value="DUF4554"/>
    <property type="match status" value="2"/>
</dbReference>
<dbReference type="GeneTree" id="ENSGT00390000009327"/>